<sequence>MTSSSQPLTPSLGNVPSGFFSRENSVTSIVTPNMPPDTQKFLQFAEKHRSVLNQILRQSTVHLSEGPFAVLVNHVRILDFDVKRRYFRQELEHLDEATRREDMAIHVRREHIFEDSYRNSIVKLRSTGRINSMWSLKREEARMQAVC</sequence>
<dbReference type="GO" id="GO:0000209">
    <property type="term" value="P:protein polyubiquitination"/>
    <property type="evidence" value="ECO:0007669"/>
    <property type="project" value="TreeGrafter"/>
</dbReference>
<dbReference type="Proteomes" id="UP000230750">
    <property type="component" value="Unassembled WGS sequence"/>
</dbReference>
<gene>
    <name evidence="2" type="ORF">BSL78_00228</name>
</gene>
<dbReference type="STRING" id="307972.A0A2G8LR75"/>
<dbReference type="EMBL" id="MRZV01000005">
    <property type="protein sequence ID" value="PIK62777.1"/>
    <property type="molecule type" value="Genomic_DNA"/>
</dbReference>
<dbReference type="GO" id="GO:0061630">
    <property type="term" value="F:ubiquitin protein ligase activity"/>
    <property type="evidence" value="ECO:0007669"/>
    <property type="project" value="TreeGrafter"/>
</dbReference>
<dbReference type="PANTHER" id="PTHR11254">
    <property type="entry name" value="HECT DOMAIN UBIQUITIN-PROTEIN LIGASE"/>
    <property type="match status" value="1"/>
</dbReference>
<name>A0A2G8LR75_STIJA</name>
<dbReference type="GO" id="GO:0005634">
    <property type="term" value="C:nucleus"/>
    <property type="evidence" value="ECO:0007669"/>
    <property type="project" value="TreeGrafter"/>
</dbReference>
<organism evidence="2 3">
    <name type="scientific">Stichopus japonicus</name>
    <name type="common">Sea cucumber</name>
    <dbReference type="NCBI Taxonomy" id="307972"/>
    <lineage>
        <taxon>Eukaryota</taxon>
        <taxon>Metazoa</taxon>
        <taxon>Echinodermata</taxon>
        <taxon>Eleutherozoa</taxon>
        <taxon>Echinozoa</taxon>
        <taxon>Holothuroidea</taxon>
        <taxon>Aspidochirotacea</taxon>
        <taxon>Aspidochirotida</taxon>
        <taxon>Stichopodidae</taxon>
        <taxon>Apostichopus</taxon>
    </lineage>
</organism>
<evidence type="ECO:0000256" key="1">
    <source>
        <dbReference type="ARBA" id="ARBA00022679"/>
    </source>
</evidence>
<evidence type="ECO:0000313" key="3">
    <source>
        <dbReference type="Proteomes" id="UP000230750"/>
    </source>
</evidence>
<reference evidence="2 3" key="1">
    <citation type="journal article" date="2017" name="PLoS Biol.">
        <title>The sea cucumber genome provides insights into morphological evolution and visceral regeneration.</title>
        <authorList>
            <person name="Zhang X."/>
            <person name="Sun L."/>
            <person name="Yuan J."/>
            <person name="Sun Y."/>
            <person name="Gao Y."/>
            <person name="Zhang L."/>
            <person name="Li S."/>
            <person name="Dai H."/>
            <person name="Hamel J.F."/>
            <person name="Liu C."/>
            <person name="Yu Y."/>
            <person name="Liu S."/>
            <person name="Lin W."/>
            <person name="Guo K."/>
            <person name="Jin S."/>
            <person name="Xu P."/>
            <person name="Storey K.B."/>
            <person name="Huan P."/>
            <person name="Zhang T."/>
            <person name="Zhou Y."/>
            <person name="Zhang J."/>
            <person name="Lin C."/>
            <person name="Li X."/>
            <person name="Xing L."/>
            <person name="Huo D."/>
            <person name="Sun M."/>
            <person name="Wang L."/>
            <person name="Mercier A."/>
            <person name="Li F."/>
            <person name="Yang H."/>
            <person name="Xiang J."/>
        </authorList>
    </citation>
    <scope>NUCLEOTIDE SEQUENCE [LARGE SCALE GENOMIC DNA]</scope>
    <source>
        <strain evidence="2">Shaxun</strain>
        <tissue evidence="2">Muscle</tissue>
    </source>
</reference>
<dbReference type="PANTHER" id="PTHR11254:SF67">
    <property type="entry name" value="E3 UBIQUITIN-PROTEIN LIGASE HUWE1"/>
    <property type="match status" value="1"/>
</dbReference>
<dbReference type="GO" id="GO:0005737">
    <property type="term" value="C:cytoplasm"/>
    <property type="evidence" value="ECO:0007669"/>
    <property type="project" value="TreeGrafter"/>
</dbReference>
<dbReference type="InterPro" id="IPR050409">
    <property type="entry name" value="E3_ubiq-protein_ligase"/>
</dbReference>
<dbReference type="AlphaFoldDB" id="A0A2G8LR75"/>
<keyword evidence="1" id="KW-0808">Transferase</keyword>
<evidence type="ECO:0000313" key="2">
    <source>
        <dbReference type="EMBL" id="PIK62777.1"/>
    </source>
</evidence>
<keyword evidence="3" id="KW-1185">Reference proteome</keyword>
<accession>A0A2G8LR75</accession>
<dbReference type="Gene3D" id="3.90.1750.10">
    <property type="entry name" value="Hect, E3 ligase catalytic domains"/>
    <property type="match status" value="1"/>
</dbReference>
<dbReference type="GO" id="GO:0006511">
    <property type="term" value="P:ubiquitin-dependent protein catabolic process"/>
    <property type="evidence" value="ECO:0007669"/>
    <property type="project" value="TreeGrafter"/>
</dbReference>
<comment type="caution">
    <text evidence="2">The sequence shown here is derived from an EMBL/GenBank/DDBJ whole genome shotgun (WGS) entry which is preliminary data.</text>
</comment>
<dbReference type="OrthoDB" id="8069849at2759"/>
<proteinExistence type="predicted"/>
<protein>
    <submittedName>
        <fullName evidence="2">Putative E3 ubiquitin-protein ligase HUWE1</fullName>
    </submittedName>
</protein>